<proteinExistence type="inferred from homology"/>
<dbReference type="Pfam" id="PF00069">
    <property type="entry name" value="Pkinase"/>
    <property type="match status" value="1"/>
</dbReference>
<feature type="region of interest" description="Disordered" evidence="4">
    <location>
        <begin position="429"/>
        <end position="468"/>
    </location>
</feature>
<comment type="caution">
    <text evidence="6">The sequence shown here is derived from an EMBL/GenBank/DDBJ whole genome shotgun (WGS) entry which is preliminary data.</text>
</comment>
<dbReference type="PANTHER" id="PTHR24056">
    <property type="entry name" value="CELL DIVISION PROTEIN KINASE"/>
    <property type="match status" value="1"/>
</dbReference>
<evidence type="ECO:0000256" key="3">
    <source>
        <dbReference type="ARBA" id="ARBA00022840"/>
    </source>
</evidence>
<feature type="region of interest" description="Disordered" evidence="4">
    <location>
        <begin position="480"/>
        <end position="575"/>
    </location>
</feature>
<dbReference type="InterPro" id="IPR050108">
    <property type="entry name" value="CDK"/>
</dbReference>
<keyword evidence="2" id="KW-0547">Nucleotide-binding</keyword>
<accession>A0A8X7N3P7</accession>
<dbReference type="Proteomes" id="UP000078113">
    <property type="component" value="Unassembled WGS sequence"/>
</dbReference>
<comment type="similarity">
    <text evidence="1">Belongs to the protein kinase superfamily. CMGC Ser/Thr protein kinase family. CDC2/CDKX subfamily.</text>
</comment>
<feature type="domain" description="Protein kinase" evidence="5">
    <location>
        <begin position="481"/>
        <end position="873"/>
    </location>
</feature>
<name>A0A8X7N3P7_9BASI</name>
<keyword evidence="3" id="KW-0067">ATP-binding</keyword>
<dbReference type="GO" id="GO:0005524">
    <property type="term" value="F:ATP binding"/>
    <property type="evidence" value="ECO:0007669"/>
    <property type="project" value="UniProtKB-KW"/>
</dbReference>
<evidence type="ECO:0000313" key="6">
    <source>
        <dbReference type="EMBL" id="KAE8266437.1"/>
    </source>
</evidence>
<dbReference type="InterPro" id="IPR008271">
    <property type="entry name" value="Ser/Thr_kinase_AS"/>
</dbReference>
<evidence type="ECO:0000313" key="7">
    <source>
        <dbReference type="Proteomes" id="UP000078113"/>
    </source>
</evidence>
<sequence>MNTNAIDHKALRDTASHARHVFDTVNLLRQQGSRLYWPESDYDFSQTFDKLFGSATAPGSRLLRTFLRPGRPKPSVLDTTGAGPYGPVGELWLLICVGTRADHLELPVNKIDEFITDLIPELAAELLCIDTGYTIDTARVHIADGAAYGRAVFPLSIQVFTNLWINFFSDLKPAGAPRASLHRLAEAVKLAETIKERNEVGEQLQVCRQQLQCTTYNAVDHHKALHALNFLRGENAGLRNRLAAVEVERDLVRGESGMLSGLLEHYKQAYHTAVASDSGDEDDGEEFNCEMWSLEADNEADNDEEMAVAQLEMNVRVADETSSDYQDAEEQLQLEGTVGSRSDVAMLQLSSSTSDADDCDADHMAEAQPRSPGQRPLSPRPGSSTVLGRPPLSLAAHPLSRSSSNLEPPGLSQVASVALASVLSIPPQDAPPALEPPSSSQVASVALAPVSSDPPQEAPPTLAPSSPVAVPVPVSLRQPLDPQLPTLAPSSSVAVSVTQPPQGPLDPQPATADGHPPPRSPFHPPQPTFSAQVTRSSHATLPLPLRPPPSSRSRTLRSNHIAPSPPPNQPQASTSATVIRNEGEHRHRPPRLSGQRGVHYIVFGWPKMLVPESNIYTWMRGPGRYSEYKKIGATQETHSKGPMEYCQAVGVGFKGDSPGMSMIARMKCAIHLLIRLPLQQRIAHFDLKPANILVSSDGRLQISDFGLAEDVTQPPPRIRTSAVVSLWWRAPEVLPRSNELGLEVDVRSFGAVLAQLLQPTGLPVWYTGRPDELVGQQVVDLGRSNVELWPGSDTLPGALPDDTMAYNTVWPAAPRRFYDASGRGVRNGGLLARLQALPGIRHTGLIRLVAFVLVLDPRGRPTMEQIMTDRYHG</sequence>
<evidence type="ECO:0000259" key="5">
    <source>
        <dbReference type="PROSITE" id="PS50011"/>
    </source>
</evidence>
<dbReference type="PROSITE" id="PS00108">
    <property type="entry name" value="PROTEIN_KINASE_ST"/>
    <property type="match status" value="1"/>
</dbReference>
<evidence type="ECO:0000256" key="1">
    <source>
        <dbReference type="ARBA" id="ARBA00006485"/>
    </source>
</evidence>
<dbReference type="EMBL" id="LWDG02000335">
    <property type="protein sequence ID" value="KAE8266437.1"/>
    <property type="molecule type" value="Genomic_DNA"/>
</dbReference>
<reference evidence="6" key="2">
    <citation type="journal article" date="2019" name="IMA Fungus">
        <title>Genome sequencing and comparison of five Tilletia species to identify candidate genes for the detection of regulated species infecting wheat.</title>
        <authorList>
            <person name="Nguyen H.D.T."/>
            <person name="Sultana T."/>
            <person name="Kesanakurti P."/>
            <person name="Hambleton S."/>
        </authorList>
    </citation>
    <scope>NUCLEOTIDE SEQUENCE</scope>
    <source>
        <strain evidence="6">DAOMC 236422</strain>
    </source>
</reference>
<dbReference type="GO" id="GO:0005634">
    <property type="term" value="C:nucleus"/>
    <property type="evidence" value="ECO:0007669"/>
    <property type="project" value="TreeGrafter"/>
</dbReference>
<dbReference type="GO" id="GO:0004674">
    <property type="term" value="F:protein serine/threonine kinase activity"/>
    <property type="evidence" value="ECO:0007669"/>
    <property type="project" value="TreeGrafter"/>
</dbReference>
<dbReference type="PROSITE" id="PS50011">
    <property type="entry name" value="PROTEIN_KINASE_DOM"/>
    <property type="match status" value="1"/>
</dbReference>
<feature type="region of interest" description="Disordered" evidence="4">
    <location>
        <begin position="318"/>
        <end position="410"/>
    </location>
</feature>
<dbReference type="InterPro" id="IPR000719">
    <property type="entry name" value="Prot_kinase_dom"/>
</dbReference>
<evidence type="ECO:0000256" key="2">
    <source>
        <dbReference type="ARBA" id="ARBA00022741"/>
    </source>
</evidence>
<feature type="non-terminal residue" evidence="6">
    <location>
        <position position="1"/>
    </location>
</feature>
<dbReference type="AlphaFoldDB" id="A0A8X7N3P7"/>
<gene>
    <name evidence="6" type="ORF">A4X09_0g5906</name>
</gene>
<dbReference type="InterPro" id="IPR011009">
    <property type="entry name" value="Kinase-like_dom_sf"/>
</dbReference>
<organism evidence="6 7">
    <name type="scientific">Tilletia walkeri</name>
    <dbReference type="NCBI Taxonomy" id="117179"/>
    <lineage>
        <taxon>Eukaryota</taxon>
        <taxon>Fungi</taxon>
        <taxon>Dikarya</taxon>
        <taxon>Basidiomycota</taxon>
        <taxon>Ustilaginomycotina</taxon>
        <taxon>Exobasidiomycetes</taxon>
        <taxon>Tilletiales</taxon>
        <taxon>Tilletiaceae</taxon>
        <taxon>Tilletia</taxon>
    </lineage>
</organism>
<reference evidence="6" key="1">
    <citation type="submission" date="2016-04" db="EMBL/GenBank/DDBJ databases">
        <authorList>
            <person name="Nguyen H.D."/>
            <person name="Samba Siva P."/>
            <person name="Cullis J."/>
            <person name="Levesque C.A."/>
            <person name="Hambleton S."/>
        </authorList>
    </citation>
    <scope>NUCLEOTIDE SEQUENCE</scope>
    <source>
        <strain evidence="6">DAOMC 236422</strain>
    </source>
</reference>
<protein>
    <recommendedName>
        <fullName evidence="5">Protein kinase domain-containing protein</fullName>
    </recommendedName>
</protein>
<keyword evidence="7" id="KW-1185">Reference proteome</keyword>
<feature type="compositionally biased region" description="Pro residues" evidence="4">
    <location>
        <begin position="515"/>
        <end position="527"/>
    </location>
</feature>
<dbReference type="Gene3D" id="1.10.510.10">
    <property type="entry name" value="Transferase(Phosphotransferase) domain 1"/>
    <property type="match status" value="1"/>
</dbReference>
<dbReference type="SMART" id="SM00220">
    <property type="entry name" value="S_TKc"/>
    <property type="match status" value="1"/>
</dbReference>
<dbReference type="SUPFAM" id="SSF56112">
    <property type="entry name" value="Protein kinase-like (PK-like)"/>
    <property type="match status" value="1"/>
</dbReference>
<evidence type="ECO:0000256" key="4">
    <source>
        <dbReference type="SAM" id="MobiDB-lite"/>
    </source>
</evidence>
<feature type="compositionally biased region" description="Polar residues" evidence="4">
    <location>
        <begin position="528"/>
        <end position="539"/>
    </location>
</feature>
<feature type="compositionally biased region" description="Polar residues" evidence="4">
    <location>
        <begin position="488"/>
        <end position="500"/>
    </location>
</feature>